<reference evidence="2" key="8">
    <citation type="journal article" date="2005" name="Science">
        <title>Antisense Transcription in the Mammalian Transcriptome.</title>
        <authorList>
            <consortium name="RIKEN Genome Exploration Research Group and Genome Science Group (Genome Network Project Core Group) and the FANTOM Consortium"/>
        </authorList>
    </citation>
    <scope>NUCLEOTIDE SEQUENCE</scope>
    <source>
        <strain evidence="2">C57BL/6J</strain>
        <tissue evidence="2">Spinal ganglion</tissue>
    </source>
</reference>
<dbReference type="GeneID" id="241062"/>
<protein>
    <submittedName>
        <fullName evidence="2">Uncharacterized protein</fullName>
    </submittedName>
</protein>
<proteinExistence type="evidence at transcript level"/>
<dbReference type="KEGG" id="mmu:241062"/>
<accession>Q3UQY2</accession>
<gene>
    <name evidence="3" type="primary">Pgap1</name>
</gene>
<reference evidence="2" key="4">
    <citation type="journal article" date="2001" name="Nature">
        <title>Functional annotation of a full-length mouse cDNA collection.</title>
        <authorList>
            <consortium name="The RIKEN Genome Exploration Research Group Phase II Team and the FANTOM Consortium"/>
        </authorList>
    </citation>
    <scope>NUCLEOTIDE SEQUENCE</scope>
    <source>
        <strain evidence="2">C57BL/6J</strain>
        <tissue evidence="2">Spinal ganglion</tissue>
    </source>
</reference>
<reference evidence="2" key="1">
    <citation type="journal article" date="1999" name="Methods Enzymol.">
        <title>High-efficiency full-length cDNA cloning.</title>
        <authorList>
            <person name="Carninci P."/>
            <person name="Hayashizaki Y."/>
        </authorList>
    </citation>
    <scope>NUCLEOTIDE SEQUENCE</scope>
    <source>
        <strain evidence="2">C57BL/6J</strain>
        <tissue evidence="2">Spinal ganglion</tissue>
    </source>
</reference>
<dbReference type="BioGRID-ORCS" id="241062">
    <property type="hits" value="7 hits in 80 CRISPR screens"/>
</dbReference>
<keyword evidence="1" id="KW-0472">Membrane</keyword>
<reference evidence="2" key="5">
    <citation type="journal article" date="2002" name="Nature">
        <title>Analysis of the mouse transcriptome based on functional annotation of 60,770 full-length cDNAs.</title>
        <authorList>
            <consortium name="The FANTOM Consortium and the RIKEN Genome Exploration Research Group Phase I and II Team"/>
        </authorList>
    </citation>
    <scope>NUCLEOTIDE SEQUENCE</scope>
    <source>
        <strain evidence="2">C57BL/6J</strain>
        <tissue evidence="2">Spinal ganglion</tissue>
    </source>
</reference>
<dbReference type="MGI" id="MGI:2443342">
    <property type="gene designation" value="Pgap1"/>
</dbReference>
<reference evidence="2" key="2">
    <citation type="journal article" date="2000" name="Genome Res.">
        <title>Normalization and subtraction of cap-trapper-selected cDNAs to prepare full-length cDNA libraries for rapid discovery of new genes.</title>
        <authorList>
            <person name="Carninci P."/>
            <person name="Shibata Y."/>
            <person name="Hayatsu N."/>
            <person name="Sugahara Y."/>
            <person name="Shibata K."/>
            <person name="Itoh M."/>
            <person name="Konno H."/>
            <person name="Okazaki Y."/>
            <person name="Muramatsu M."/>
            <person name="Hayashizaki Y."/>
        </authorList>
    </citation>
    <scope>NUCLEOTIDE SEQUENCE</scope>
    <source>
        <strain evidence="2">C57BL/6J</strain>
        <tissue evidence="2">Spinal ganglion</tissue>
    </source>
</reference>
<dbReference type="AlphaFoldDB" id="Q3UQY2"/>
<dbReference type="AGR" id="MGI:2443342"/>
<name>Q3UQY2_MOUSE</name>
<dbReference type="EMBL" id="AK141991">
    <property type="protein sequence ID" value="BAE24906.1"/>
    <property type="molecule type" value="mRNA"/>
</dbReference>
<reference evidence="2" key="3">
    <citation type="journal article" date="2000" name="Genome Res.">
        <title>RIKEN integrated sequence analysis (RISA) system--384-format sequencing pipeline with 384 multicapillary sequencer.</title>
        <authorList>
            <person name="Shibata K."/>
            <person name="Itoh M."/>
            <person name="Aizawa K."/>
            <person name="Nagaoka S."/>
            <person name="Sasaki N."/>
            <person name="Carninci P."/>
            <person name="Konno H."/>
            <person name="Akiyama J."/>
            <person name="Nishi K."/>
            <person name="Kitsunai T."/>
            <person name="Tashiro H."/>
            <person name="Itoh M."/>
            <person name="Sumi N."/>
            <person name="Ishii Y."/>
            <person name="Nakamura S."/>
            <person name="Hazama M."/>
            <person name="Nishine T."/>
            <person name="Harada A."/>
            <person name="Yamamoto R."/>
            <person name="Matsumoto H."/>
            <person name="Sakaguchi S."/>
            <person name="Ikegami T."/>
            <person name="Kashiwagi K."/>
            <person name="Fujiwake S."/>
            <person name="Inoue K."/>
            <person name="Togawa Y."/>
            <person name="Izawa M."/>
            <person name="Ohara E."/>
            <person name="Watahiki M."/>
            <person name="Yoneda Y."/>
            <person name="Ishikawa T."/>
            <person name="Ozawa K."/>
            <person name="Tanaka T."/>
            <person name="Matsuura S."/>
            <person name="Kawai J."/>
            <person name="Okazaki Y."/>
            <person name="Muramatsu M."/>
            <person name="Inoue Y."/>
            <person name="Kira A."/>
            <person name="Hayashizaki Y."/>
        </authorList>
    </citation>
    <scope>NUCLEOTIDE SEQUENCE</scope>
    <source>
        <strain evidence="2">C57BL/6J</strain>
        <tissue evidence="2">Spinal ganglion</tissue>
    </source>
</reference>
<evidence type="ECO:0000313" key="2">
    <source>
        <dbReference type="EMBL" id="BAE24906.1"/>
    </source>
</evidence>
<dbReference type="RefSeq" id="NP_001156786.1">
    <property type="nucleotide sequence ID" value="NM_001163314.2"/>
</dbReference>
<reference evidence="2" key="7">
    <citation type="journal article" date="2005" name="Science">
        <title>The Transcriptional Landscape of the Mammalian Genome.</title>
        <authorList>
            <consortium name="The FANTOM Consortium"/>
            <consortium name="Riken Genome Exploration Research Group and Genome Science Group (Genome Network Project Core Group)"/>
        </authorList>
    </citation>
    <scope>NUCLEOTIDE SEQUENCE</scope>
    <source>
        <strain evidence="2">C57BL/6J</strain>
        <tissue evidence="2">Spinal ganglion</tissue>
    </source>
</reference>
<keyword evidence="1" id="KW-0812">Transmembrane</keyword>
<dbReference type="OrthoDB" id="348976at2759"/>
<feature type="transmembrane region" description="Helical" evidence="1">
    <location>
        <begin position="22"/>
        <end position="42"/>
    </location>
</feature>
<evidence type="ECO:0000256" key="1">
    <source>
        <dbReference type="SAM" id="Phobius"/>
    </source>
</evidence>
<reference evidence="2" key="6">
    <citation type="submission" date="2004-03" db="EMBL/GenBank/DDBJ databases">
        <authorList>
            <person name="Arakawa T."/>
            <person name="Carninci P."/>
            <person name="Fukuda S."/>
            <person name="Hashizume W."/>
            <person name="Hayashida K."/>
            <person name="Hori F."/>
            <person name="Iida J."/>
            <person name="Imamura K."/>
            <person name="Imotani K."/>
            <person name="Itoh M."/>
            <person name="Kanagawa S."/>
            <person name="Kawai J."/>
            <person name="Kojima M."/>
            <person name="Konno H."/>
            <person name="Murata M."/>
            <person name="Nakamura M."/>
            <person name="Ninomiya N."/>
            <person name="Nishiyori H."/>
            <person name="Nomura K."/>
            <person name="Ohno M."/>
            <person name="Sakazume N."/>
            <person name="Sano H."/>
            <person name="Sasaki D."/>
            <person name="Shibata K."/>
            <person name="Shiraki T."/>
            <person name="Tagami M."/>
            <person name="Tagami Y."/>
            <person name="Waki K."/>
            <person name="Watahiki A."/>
            <person name="Muramatsu M."/>
            <person name="Hayashizaki Y."/>
        </authorList>
    </citation>
    <scope>NUCLEOTIDE SEQUENCE</scope>
    <source>
        <strain evidence="2">C57BL/6J</strain>
        <tissue evidence="2">Spinal ganglion</tissue>
    </source>
</reference>
<keyword evidence="1" id="KW-1133">Transmembrane helix</keyword>
<organism evidence="2">
    <name type="scientific">Mus musculus</name>
    <name type="common">Mouse</name>
    <dbReference type="NCBI Taxonomy" id="10090"/>
    <lineage>
        <taxon>Eukaryota</taxon>
        <taxon>Metazoa</taxon>
        <taxon>Chordata</taxon>
        <taxon>Craniata</taxon>
        <taxon>Vertebrata</taxon>
        <taxon>Euteleostomi</taxon>
        <taxon>Mammalia</taxon>
        <taxon>Eutheria</taxon>
        <taxon>Euarchontoglires</taxon>
        <taxon>Glires</taxon>
        <taxon>Rodentia</taxon>
        <taxon>Myomorpha</taxon>
        <taxon>Muroidea</taxon>
        <taxon>Muridae</taxon>
        <taxon>Murinae</taxon>
        <taxon>Mus</taxon>
        <taxon>Mus</taxon>
    </lineage>
</organism>
<sequence>MTKVYRHCVALLTAPEPNRQCILYFMCTFSVSYWIFYIPFLGEKKKDTFKFFLGSSVLETKYSQG</sequence>
<dbReference type="CTD" id="80055"/>
<evidence type="ECO:0000313" key="3">
    <source>
        <dbReference type="MGI" id="MGI:2443342"/>
    </source>
</evidence>